<gene>
    <name evidence="3" type="ORF">OC842_005644</name>
</gene>
<feature type="compositionally biased region" description="Low complexity" evidence="2">
    <location>
        <begin position="1372"/>
        <end position="1385"/>
    </location>
</feature>
<keyword evidence="4" id="KW-1185">Reference proteome</keyword>
<feature type="region of interest" description="Disordered" evidence="2">
    <location>
        <begin position="876"/>
        <end position="899"/>
    </location>
</feature>
<organism evidence="3 4">
    <name type="scientific">Tilletia horrida</name>
    <dbReference type="NCBI Taxonomy" id="155126"/>
    <lineage>
        <taxon>Eukaryota</taxon>
        <taxon>Fungi</taxon>
        <taxon>Dikarya</taxon>
        <taxon>Basidiomycota</taxon>
        <taxon>Ustilaginomycotina</taxon>
        <taxon>Exobasidiomycetes</taxon>
        <taxon>Tilletiales</taxon>
        <taxon>Tilletiaceae</taxon>
        <taxon>Tilletia</taxon>
    </lineage>
</organism>
<dbReference type="Proteomes" id="UP001176521">
    <property type="component" value="Unassembled WGS sequence"/>
</dbReference>
<feature type="region of interest" description="Disordered" evidence="2">
    <location>
        <begin position="228"/>
        <end position="255"/>
    </location>
</feature>
<feature type="compositionally biased region" description="Basic and acidic residues" evidence="2">
    <location>
        <begin position="1304"/>
        <end position="1314"/>
    </location>
</feature>
<evidence type="ECO:0000256" key="1">
    <source>
        <dbReference type="SAM" id="Coils"/>
    </source>
</evidence>
<feature type="region of interest" description="Disordered" evidence="2">
    <location>
        <begin position="1002"/>
        <end position="1125"/>
    </location>
</feature>
<feature type="compositionally biased region" description="Low complexity" evidence="2">
    <location>
        <begin position="1281"/>
        <end position="1300"/>
    </location>
</feature>
<feature type="region of interest" description="Disordered" evidence="2">
    <location>
        <begin position="502"/>
        <end position="759"/>
    </location>
</feature>
<keyword evidence="1" id="KW-0175">Coiled coil</keyword>
<accession>A0AAN6GBW2</accession>
<feature type="compositionally biased region" description="Acidic residues" evidence="2">
    <location>
        <begin position="566"/>
        <end position="581"/>
    </location>
</feature>
<protein>
    <submittedName>
        <fullName evidence="3">Uncharacterized protein</fullName>
    </submittedName>
</protein>
<comment type="caution">
    <text evidence="3">The sequence shown here is derived from an EMBL/GenBank/DDBJ whole genome shotgun (WGS) entry which is preliminary data.</text>
</comment>
<feature type="compositionally biased region" description="Low complexity" evidence="2">
    <location>
        <begin position="126"/>
        <end position="162"/>
    </location>
</feature>
<feature type="region of interest" description="Disordered" evidence="2">
    <location>
        <begin position="1438"/>
        <end position="1478"/>
    </location>
</feature>
<feature type="compositionally biased region" description="Polar residues" evidence="2">
    <location>
        <begin position="164"/>
        <end position="188"/>
    </location>
</feature>
<feature type="region of interest" description="Disordered" evidence="2">
    <location>
        <begin position="1201"/>
        <end position="1238"/>
    </location>
</feature>
<feature type="compositionally biased region" description="Pro residues" evidence="2">
    <location>
        <begin position="733"/>
        <end position="744"/>
    </location>
</feature>
<feature type="compositionally biased region" description="Polar residues" evidence="2">
    <location>
        <begin position="979"/>
        <end position="988"/>
    </location>
</feature>
<feature type="region of interest" description="Disordered" evidence="2">
    <location>
        <begin position="1270"/>
        <end position="1419"/>
    </location>
</feature>
<feature type="compositionally biased region" description="Basic and acidic residues" evidence="2">
    <location>
        <begin position="747"/>
        <end position="756"/>
    </location>
</feature>
<feature type="compositionally biased region" description="Polar residues" evidence="2">
    <location>
        <begin position="1333"/>
        <end position="1342"/>
    </location>
</feature>
<feature type="compositionally biased region" description="Low complexity" evidence="2">
    <location>
        <begin position="667"/>
        <end position="678"/>
    </location>
</feature>
<feature type="region of interest" description="Disordered" evidence="2">
    <location>
        <begin position="381"/>
        <end position="422"/>
    </location>
</feature>
<feature type="region of interest" description="Disordered" evidence="2">
    <location>
        <begin position="920"/>
        <end position="988"/>
    </location>
</feature>
<feature type="compositionally biased region" description="Polar residues" evidence="2">
    <location>
        <begin position="686"/>
        <end position="695"/>
    </location>
</feature>
<feature type="compositionally biased region" description="Low complexity" evidence="2">
    <location>
        <begin position="592"/>
        <end position="607"/>
    </location>
</feature>
<feature type="compositionally biased region" description="Polar residues" evidence="2">
    <location>
        <begin position="114"/>
        <end position="124"/>
    </location>
</feature>
<dbReference type="EMBL" id="JAPDMQ010000420">
    <property type="protein sequence ID" value="KAK0525019.1"/>
    <property type="molecule type" value="Genomic_DNA"/>
</dbReference>
<feature type="coiled-coil region" evidence="1">
    <location>
        <begin position="305"/>
        <end position="364"/>
    </location>
</feature>
<evidence type="ECO:0000256" key="2">
    <source>
        <dbReference type="SAM" id="MobiDB-lite"/>
    </source>
</evidence>
<feature type="compositionally biased region" description="Low complexity" evidence="2">
    <location>
        <begin position="7"/>
        <end position="46"/>
    </location>
</feature>
<evidence type="ECO:0000313" key="3">
    <source>
        <dbReference type="EMBL" id="KAK0525019.1"/>
    </source>
</evidence>
<reference evidence="3" key="1">
    <citation type="journal article" date="2023" name="PhytoFront">
        <title>Draft Genome Resources of Seven Strains of Tilletia horrida, Causal Agent of Kernel Smut of Rice.</title>
        <authorList>
            <person name="Khanal S."/>
            <person name="Antony Babu S."/>
            <person name="Zhou X.G."/>
        </authorList>
    </citation>
    <scope>NUCLEOTIDE SEQUENCE</scope>
    <source>
        <strain evidence="3">TX3</strain>
    </source>
</reference>
<name>A0AAN6GBW2_9BASI</name>
<feature type="compositionally biased region" description="Low complexity" evidence="2">
    <location>
        <begin position="1317"/>
        <end position="1330"/>
    </location>
</feature>
<feature type="region of interest" description="Disordered" evidence="2">
    <location>
        <begin position="1"/>
        <end position="208"/>
    </location>
</feature>
<sequence length="1614" mass="168938">MAPPPATSSVAAPAPAPTATVPATATAPGSHATSASVSSTAGSASTIKEGGPATRRIVGSGSNTELRAQIRRERKMQQRQQYPVTGAPANGSTPVGGASCSSSLGATTGAAVAQQLSRPASAMSNRPPSAAAPTGAGSGMGPAAAAHATRRTASTSSTAGTGMLRNTSSNLSHASSNPAGMQRASAQQHLHPPLHGQSGRPSAELVLNTDPHHNSYQQAYQQDHTAFSTVSQASTHGHGHGRTSSQGYTHSQHTQMLEPPQHVWPKELEPEVHSSVIDAIINNFQTKYAEAALKCKDWQAYASKLKTQSRALNLENRLLQQLTERQQKQIHDLELELDTASDERDRSEMDRARLEGRVEELEALLLSQGQSHLRAQSGYTYGGRYNAQQGHGHDDDRVPGGRRSTAPSPALSQAPLDISQRQIRNGPARLQAAARLMQQQQQQALAHGRLSVNGQHVGFQSSSRSGNVDPSELYQTAIDAATAAFETGLDLSVPSARQWDDVEYGDENEPPAFRQPQQERTGPEPGRVLRRAGPLHAPSSRAQSQRNGSHRSNGRGEAQHGPVLTTDDEDSSDSLESESESESERDRRQRSLARASMVAMASMAPEVPAGPPLEERPPTPTGYQQSRRESSGFRSFPSPEDALSYAAPTQELASPSPNIGIPMHMHSSPPFQAPAQSSVRGHHARSNANSHQASLIGTVAASHAAVRRDEQVSRMVAPVPRGGHRASDEPPALMSPPPASPMLPPEEFEHGMDDGRASPADILDLDAERREEIGPSPLIGFSDANFLYPDENGHDFDFATGSPMAGPQYGLGLRIGSCVAQEQGPFQPLRLESVAMAASPLPPSDSHQTLVNSESEPKFATDAMVSVLRPSASVRSNGAQRYTVISPPRTKSSNSMQEMAMAGQASLTFSSLAAASSSRPAASEQAVATEQNKRPSAPPVTALGGPSAQGNIARKRSSNSTDADLARSSASIPSLPFMPNSQSAPAGLSDVTNLQRRNGDLLAPTQQTGRLRAHSTLSEAATVRDGAASSRGVHESDRDGEEDAVSRPMSLHLPVSQREAQLRSGSHGPAAPLRVPTSGSGATSQAPHAPPIRTASRNSNLSVTSFQTAGGASGQPSAVPAQNANRTSAGTLSVYSIGGEQLARARNRSRASSHSVHDAIPIVVKDDVFSDAGHGVPSGAAGGGSLAPSASMPTALFSSGGGAANVRNGSSTGGGQHSAPSSSSDLRHHAAATSATVQTQTVAHAVSTSVSASTSGATTGGASTLLHVHTHTSTMRSESKLSNTNSSQSLAASSMTSRSSGAEVHAHSRAESHPGRVSSSGVSALSQSAGHSRASTGATSVSGPGVLRSSEGSGAPPQDKENNYPPVLARGSSSSTLASTQQSLSPDVKRGSDVLSARSNVVSGSELRHQGSSGPFHEGESRLLGRVASSGLAALSPSITRAGRGGGSGYLPRMDSAHASFSRTPMNGGGGRSNGFQVHEDDADESAYAHHAARDCSYHSNDSRQAMEHECYDDGEADGVGPHRQLYARLRSTLEPDHLAKFEKYVHRYDALDIPLEGPRGLINRVRKLLLRGEPDLAQRPDRLKLMKELLREFEALVRVEMPAPSAAATQVIQ</sequence>
<feature type="compositionally biased region" description="Polar residues" evidence="2">
    <location>
        <begin position="1077"/>
        <end position="1086"/>
    </location>
</feature>
<feature type="compositionally biased region" description="Polar residues" evidence="2">
    <location>
        <begin position="958"/>
        <end position="972"/>
    </location>
</feature>
<feature type="compositionally biased region" description="Polar residues" evidence="2">
    <location>
        <begin position="242"/>
        <end position="255"/>
    </location>
</feature>
<proteinExistence type="predicted"/>
<feature type="compositionally biased region" description="Polar residues" evidence="2">
    <location>
        <begin position="1095"/>
        <end position="1125"/>
    </location>
</feature>
<evidence type="ECO:0000313" key="4">
    <source>
        <dbReference type="Proteomes" id="UP001176521"/>
    </source>
</evidence>
<feature type="compositionally biased region" description="Polar residues" evidence="2">
    <location>
        <begin position="1004"/>
        <end position="1019"/>
    </location>
</feature>